<dbReference type="SUPFAM" id="SSF81383">
    <property type="entry name" value="F-box domain"/>
    <property type="match status" value="1"/>
</dbReference>
<organism evidence="1 2">
    <name type="scientific">Marchantia polymorpha subsp. ruderalis</name>
    <dbReference type="NCBI Taxonomy" id="1480154"/>
    <lineage>
        <taxon>Eukaryota</taxon>
        <taxon>Viridiplantae</taxon>
        <taxon>Streptophyta</taxon>
        <taxon>Embryophyta</taxon>
        <taxon>Marchantiophyta</taxon>
        <taxon>Marchantiopsida</taxon>
        <taxon>Marchantiidae</taxon>
        <taxon>Marchantiales</taxon>
        <taxon>Marchantiaceae</taxon>
        <taxon>Marchantia</taxon>
    </lineage>
</organism>
<dbReference type="Proteomes" id="UP000077202">
    <property type="component" value="Unassembled WGS sequence"/>
</dbReference>
<evidence type="ECO:0000313" key="1">
    <source>
        <dbReference type="EMBL" id="OAE18159.1"/>
    </source>
</evidence>
<dbReference type="SUPFAM" id="SSF52047">
    <property type="entry name" value="RNI-like"/>
    <property type="match status" value="1"/>
</dbReference>
<dbReference type="PANTHER" id="PTHR31215">
    <property type="entry name" value="OS05G0510400 PROTEIN-RELATED"/>
    <property type="match status" value="1"/>
</dbReference>
<proteinExistence type="predicted"/>
<gene>
    <name evidence="1" type="ORF">AXG93_406s1270</name>
</gene>
<evidence type="ECO:0008006" key="3">
    <source>
        <dbReference type="Google" id="ProtNLM"/>
    </source>
</evidence>
<dbReference type="Gene3D" id="3.80.10.10">
    <property type="entry name" value="Ribonuclease Inhibitor"/>
    <property type="match status" value="1"/>
</dbReference>
<protein>
    <recommendedName>
        <fullName evidence="3">F-box domain-containing protein</fullName>
    </recommendedName>
</protein>
<dbReference type="InterPro" id="IPR044809">
    <property type="entry name" value="AUF1-like"/>
</dbReference>
<keyword evidence="2" id="KW-1185">Reference proteome</keyword>
<name>A0A176VB89_MARPO</name>
<evidence type="ECO:0000313" key="2">
    <source>
        <dbReference type="Proteomes" id="UP000077202"/>
    </source>
</evidence>
<dbReference type="InterPro" id="IPR032675">
    <property type="entry name" value="LRR_dom_sf"/>
</dbReference>
<dbReference type="InterPro" id="IPR036047">
    <property type="entry name" value="F-box-like_dom_sf"/>
</dbReference>
<dbReference type="EMBL" id="LVLJ01004128">
    <property type="protein sequence ID" value="OAE18159.1"/>
    <property type="molecule type" value="Genomic_DNA"/>
</dbReference>
<sequence length="545" mass="61288">MAAASSTAVERDLVNQFHHSLDMAMQMNEDRDLAADEPLSISMLPEALIGEILSNLSDARDLAKAALVNSSFRRSSAYVKYVSHICRLKNILKPPGEASVHVVPFKETLLNVVNNLKCVERLRFEIEDDVQANRFKEDVLEKNSLWLSEGPYLEKWLPRVGDTLQHLTLIDYGQQAIFQTTPLLQLLSVHCKQLRHLELRNMFLNTNDCGKFNKLDTLNLRCVKLLENGLQDINECMPKLETVTLVTVVGLKRAVFKSACLKVLCLGLATKVTAVKLHVPILHKLQLKMACPDELKVFAPGLLALALSMNKRNDAVIEFEGVNKLKELLMGASEISTLKKLSLANRTLERVFLDVPCLHFDDTGKFKGVRNPSPTALPLMEDIITCCATLQVMSVGPGLWYALEQDMSSRAGITYPKWSSMKQLILHLVVENAELSYGLLARLVTAMVDTLHTLEVYVHKDSKVGPECFLRLHQEFPSIWPASLKDRAKIEVVLQVSFLGEYGIWLRPLLMMEAQGQITLFDRREMKRYLSGQCPLIVVDLGEKS</sequence>
<comment type="caution">
    <text evidence="1">The sequence shown here is derived from an EMBL/GenBank/DDBJ whole genome shotgun (WGS) entry which is preliminary data.</text>
</comment>
<dbReference type="AlphaFoldDB" id="A0A176VB89"/>
<reference evidence="1" key="1">
    <citation type="submission" date="2016-03" db="EMBL/GenBank/DDBJ databases">
        <title>Mechanisms controlling the formation of the plant cell surface in tip-growing cells are functionally conserved among land plants.</title>
        <authorList>
            <person name="Honkanen S."/>
            <person name="Jones V.A."/>
            <person name="Morieri G."/>
            <person name="Champion C."/>
            <person name="Hetherington A.J."/>
            <person name="Kelly S."/>
            <person name="Saint-Marcoux D."/>
            <person name="Proust H."/>
            <person name="Prescott H."/>
            <person name="Dolan L."/>
        </authorList>
    </citation>
    <scope>NUCLEOTIDE SEQUENCE [LARGE SCALE GENOMIC DNA]</scope>
    <source>
        <tissue evidence="1">Whole gametophyte</tissue>
    </source>
</reference>
<accession>A0A176VB89</accession>